<dbReference type="HOGENOM" id="CLU_012390_5_0_1"/>
<dbReference type="InterPro" id="IPR006912">
    <property type="entry name" value="Harbinger_derived_prot"/>
</dbReference>
<keyword evidence="4" id="KW-1185">Reference proteome</keyword>
<dbReference type="Pfam" id="PF04827">
    <property type="entry name" value="Plant_tran"/>
    <property type="match status" value="2"/>
</dbReference>
<evidence type="ECO:0000313" key="4">
    <source>
        <dbReference type="Proteomes" id="UP000032141"/>
    </source>
</evidence>
<organism evidence="3 4">
    <name type="scientific">Brassica oleracea var. oleracea</name>
    <dbReference type="NCBI Taxonomy" id="109376"/>
    <lineage>
        <taxon>Eukaryota</taxon>
        <taxon>Viridiplantae</taxon>
        <taxon>Streptophyta</taxon>
        <taxon>Embryophyta</taxon>
        <taxon>Tracheophyta</taxon>
        <taxon>Spermatophyta</taxon>
        <taxon>Magnoliopsida</taxon>
        <taxon>eudicotyledons</taxon>
        <taxon>Gunneridae</taxon>
        <taxon>Pentapetalae</taxon>
        <taxon>rosids</taxon>
        <taxon>malvids</taxon>
        <taxon>Brassicales</taxon>
        <taxon>Brassicaceae</taxon>
        <taxon>Brassiceae</taxon>
        <taxon>Brassica</taxon>
    </lineage>
</organism>
<name>A0A0D3E2Y6_BRAOL</name>
<dbReference type="PANTHER" id="PTHR47150:SF5">
    <property type="entry name" value="OS07G0546750 PROTEIN"/>
    <property type="match status" value="1"/>
</dbReference>
<dbReference type="Gramene" id="Bo9g023840.1">
    <property type="protein sequence ID" value="Bo9g023840.1"/>
    <property type="gene ID" value="Bo9g023840"/>
</dbReference>
<evidence type="ECO:0000313" key="3">
    <source>
        <dbReference type="EnsemblPlants" id="Bo9g023840.1"/>
    </source>
</evidence>
<evidence type="ECO:0000259" key="2">
    <source>
        <dbReference type="PROSITE" id="PS50090"/>
    </source>
</evidence>
<feature type="compositionally biased region" description="Polar residues" evidence="1">
    <location>
        <begin position="383"/>
        <end position="394"/>
    </location>
</feature>
<dbReference type="InterPro" id="IPR001005">
    <property type="entry name" value="SANT/Myb"/>
</dbReference>
<dbReference type="Proteomes" id="UP000032141">
    <property type="component" value="Chromosome C9"/>
</dbReference>
<feature type="compositionally biased region" description="Low complexity" evidence="1">
    <location>
        <begin position="364"/>
        <end position="373"/>
    </location>
</feature>
<reference evidence="3 4" key="1">
    <citation type="journal article" date="2014" name="Genome Biol.">
        <title>Transcriptome and methylome profiling reveals relics of genome dominance in the mesopolyploid Brassica oleracea.</title>
        <authorList>
            <person name="Parkin I.A."/>
            <person name="Koh C."/>
            <person name="Tang H."/>
            <person name="Robinson S.J."/>
            <person name="Kagale S."/>
            <person name="Clarke W.E."/>
            <person name="Town C.D."/>
            <person name="Nixon J."/>
            <person name="Krishnakumar V."/>
            <person name="Bidwell S.L."/>
            <person name="Denoeud F."/>
            <person name="Belcram H."/>
            <person name="Links M.G."/>
            <person name="Just J."/>
            <person name="Clarke C."/>
            <person name="Bender T."/>
            <person name="Huebert T."/>
            <person name="Mason A.S."/>
            <person name="Pires J.C."/>
            <person name="Barker G."/>
            <person name="Moore J."/>
            <person name="Walley P.G."/>
            <person name="Manoli S."/>
            <person name="Batley J."/>
            <person name="Edwards D."/>
            <person name="Nelson M.N."/>
            <person name="Wang X."/>
            <person name="Paterson A.H."/>
            <person name="King G."/>
            <person name="Bancroft I."/>
            <person name="Chalhoub B."/>
            <person name="Sharpe A.G."/>
        </authorList>
    </citation>
    <scope>NUCLEOTIDE SEQUENCE</scope>
    <source>
        <strain evidence="3 4">cv. TO1000</strain>
    </source>
</reference>
<dbReference type="PANTHER" id="PTHR47150">
    <property type="entry name" value="OS12G0169200 PROTEIN"/>
    <property type="match status" value="1"/>
</dbReference>
<reference evidence="3" key="2">
    <citation type="submission" date="2015-03" db="UniProtKB">
        <authorList>
            <consortium name="EnsemblPlants"/>
        </authorList>
    </citation>
    <scope>IDENTIFICATION</scope>
</reference>
<sequence length="885" mass="101823">MREARCFENKERETSILFFVFSLQRRKERGDRVDDESPRCSSSSILLIGGSPRRFFSSVALLFVCRLFSSTNLDNEKELQRILENRKNPERFFVSLQGRTSKDPGETITVQMVQRRGQVALLTFCTCTSSSAHVPRYMSNPLPSIKRKAPSILYHKHLLSDLLFHLNAKLLLFLLLVFLSSYPYSDMDCNPFPSGSNFVDLLQSQQESVFSASQVPYYVNQSTEDCNLGKETPVERRERRKWTPSDDILLISSWLNTSKDPVVANEKRSGAFWKRIAAYFAASQKVPGCEQREPMHCKQRWQKINDLVCKFCGSYEAATREKTSGQNDTDLLKKAHEIFYNNHKKKFTLEYAWLELRNDQKWSDLSSSKQSASSKKRKLDDGAQSSTSHATESKMSACDEGLNRPPGVKASKARGKKTDEGKGLSEFQTMWSMRQKDLVMKERLSKMSLLGNLVANKDTLSESEEALKNKLIEELFFLLCLSGSHGERVKTTVTCERMKIKVTGLWRQYTLGKKRSGLRSVFVETVHGFVTAFDQYFDQQLDQAFENLCNNYGEQEDARKTRKKREFIERNREEGHLRLWNDYFSDTPTYPENLFRRRFRMNKPLFVHIVDRLSNEVQFFRQKKDGLGRLGLSTLQKCTAAIRVLAYGSALDAVDEYLRLGATTARLCVEILCAIIDLFGDEYLRRPTPNDLQRLLHIGELRGFPGMIGSIDSPQVNFSVNGREYHLAYYLTDGIYPKWATFIQSIPIPQGPKAVLFAQRQEAVRKDVERAFGVLQARFAIVKNPALFWDKVKIGKIMRACIILHNMIVQDERDEYTQFDVSEFQQGEGNGSSHVDLTYSTDMPTNIANMMDVRTRIRDRHVHQQLKADLVEHIWSTCGRDQDNN</sequence>
<protein>
    <recommendedName>
        <fullName evidence="2">Myb-like domain-containing protein</fullName>
    </recommendedName>
</protein>
<feature type="region of interest" description="Disordered" evidence="1">
    <location>
        <begin position="364"/>
        <end position="422"/>
    </location>
</feature>
<dbReference type="PROSITE" id="PS50090">
    <property type="entry name" value="MYB_LIKE"/>
    <property type="match status" value="1"/>
</dbReference>
<feature type="domain" description="Myb-like" evidence="2">
    <location>
        <begin position="234"/>
        <end position="305"/>
    </location>
</feature>
<accession>A0A0D3E2Y6</accession>
<dbReference type="AlphaFoldDB" id="A0A0D3E2Y6"/>
<dbReference type="EnsemblPlants" id="Bo9g023840.1">
    <property type="protein sequence ID" value="Bo9g023840.1"/>
    <property type="gene ID" value="Bo9g023840"/>
</dbReference>
<proteinExistence type="predicted"/>
<evidence type="ECO:0000256" key="1">
    <source>
        <dbReference type="SAM" id="MobiDB-lite"/>
    </source>
</evidence>
<dbReference type="STRING" id="109376.A0A0D3E2Y6"/>